<dbReference type="PROSITE" id="PS01081">
    <property type="entry name" value="HTH_TETR_1"/>
    <property type="match status" value="1"/>
</dbReference>
<reference evidence="4 5" key="1">
    <citation type="submission" date="2021-03" db="EMBL/GenBank/DDBJ databases">
        <title>Genomic Encyclopedia of Type Strains, Phase IV (KMG-IV): sequencing the most valuable type-strain genomes for metagenomic binning, comparative biology and taxonomic classification.</title>
        <authorList>
            <person name="Goeker M."/>
        </authorList>
    </citation>
    <scope>NUCLEOTIDE SEQUENCE [LARGE SCALE GENOMIC DNA]</scope>
    <source>
        <strain evidence="4 5">DSM 26048</strain>
    </source>
</reference>
<dbReference type="Gene3D" id="1.10.357.10">
    <property type="entry name" value="Tetracycline Repressor, domain 2"/>
    <property type="match status" value="1"/>
</dbReference>
<dbReference type="SUPFAM" id="SSF48498">
    <property type="entry name" value="Tetracyclin repressor-like, C-terminal domain"/>
    <property type="match status" value="1"/>
</dbReference>
<dbReference type="PRINTS" id="PR00455">
    <property type="entry name" value="HTHTETR"/>
</dbReference>
<feature type="DNA-binding region" description="H-T-H motif" evidence="2">
    <location>
        <begin position="38"/>
        <end position="57"/>
    </location>
</feature>
<name>A0ABS4JBB8_9BACL</name>
<dbReference type="Pfam" id="PF00440">
    <property type="entry name" value="TetR_N"/>
    <property type="match status" value="1"/>
</dbReference>
<protein>
    <recommendedName>
        <fullName evidence="3">HTH tetR-type domain-containing protein</fullName>
    </recommendedName>
</protein>
<dbReference type="InterPro" id="IPR036271">
    <property type="entry name" value="Tet_transcr_reg_TetR-rel_C_sf"/>
</dbReference>
<dbReference type="PROSITE" id="PS50977">
    <property type="entry name" value="HTH_TETR_2"/>
    <property type="match status" value="1"/>
</dbReference>
<sequence length="207" mass="23163">MTDKEADEKISFITEARRAQIVEAAITTLDEIGYINASLAQIAKRAGISTALISYHFKDKNDLMDYTLMKLSSDSASYVGERISAAATAVEKLHTYIVSSLAYQATRPRHSTALIEIVFHARTPDNVPYYKLGDEEEEPLTFELQQILKDGQSKGEFQEFSIPVMTSVIQGAIGEYMFNTKLTDNVDLETFSTQLVSIFDRMILKEG</sequence>
<dbReference type="InterPro" id="IPR009057">
    <property type="entry name" value="Homeodomain-like_sf"/>
</dbReference>
<dbReference type="InterPro" id="IPR023772">
    <property type="entry name" value="DNA-bd_HTH_TetR-type_CS"/>
</dbReference>
<organism evidence="4 5">
    <name type="scientific">Paenibacillus eucommiae</name>
    <dbReference type="NCBI Taxonomy" id="1355755"/>
    <lineage>
        <taxon>Bacteria</taxon>
        <taxon>Bacillati</taxon>
        <taxon>Bacillota</taxon>
        <taxon>Bacilli</taxon>
        <taxon>Bacillales</taxon>
        <taxon>Paenibacillaceae</taxon>
        <taxon>Paenibacillus</taxon>
    </lineage>
</organism>
<evidence type="ECO:0000313" key="4">
    <source>
        <dbReference type="EMBL" id="MBP1996541.1"/>
    </source>
</evidence>
<dbReference type="Proteomes" id="UP001519287">
    <property type="component" value="Unassembled WGS sequence"/>
</dbReference>
<keyword evidence="1 2" id="KW-0238">DNA-binding</keyword>
<evidence type="ECO:0000256" key="1">
    <source>
        <dbReference type="ARBA" id="ARBA00023125"/>
    </source>
</evidence>
<keyword evidence="5" id="KW-1185">Reference proteome</keyword>
<dbReference type="EMBL" id="JAGGLB010000051">
    <property type="protein sequence ID" value="MBP1996541.1"/>
    <property type="molecule type" value="Genomic_DNA"/>
</dbReference>
<evidence type="ECO:0000259" key="3">
    <source>
        <dbReference type="PROSITE" id="PS50977"/>
    </source>
</evidence>
<feature type="domain" description="HTH tetR-type" evidence="3">
    <location>
        <begin position="15"/>
        <end position="75"/>
    </location>
</feature>
<gene>
    <name evidence="4" type="ORF">J2Z66_008189</name>
</gene>
<dbReference type="RefSeq" id="WP_209979089.1">
    <property type="nucleotide sequence ID" value="NZ_JAGGLB010000051.1"/>
</dbReference>
<dbReference type="InterPro" id="IPR001647">
    <property type="entry name" value="HTH_TetR"/>
</dbReference>
<evidence type="ECO:0000256" key="2">
    <source>
        <dbReference type="PROSITE-ProRule" id="PRU00335"/>
    </source>
</evidence>
<accession>A0ABS4JBB8</accession>
<comment type="caution">
    <text evidence="4">The sequence shown here is derived from an EMBL/GenBank/DDBJ whole genome shotgun (WGS) entry which is preliminary data.</text>
</comment>
<dbReference type="InterPro" id="IPR050109">
    <property type="entry name" value="HTH-type_TetR-like_transc_reg"/>
</dbReference>
<proteinExistence type="predicted"/>
<dbReference type="SUPFAM" id="SSF46689">
    <property type="entry name" value="Homeodomain-like"/>
    <property type="match status" value="1"/>
</dbReference>
<evidence type="ECO:0000313" key="5">
    <source>
        <dbReference type="Proteomes" id="UP001519287"/>
    </source>
</evidence>
<dbReference type="PANTHER" id="PTHR30055">
    <property type="entry name" value="HTH-TYPE TRANSCRIPTIONAL REGULATOR RUTR"/>
    <property type="match status" value="1"/>
</dbReference>